<accession>H1XTH4</accession>
<dbReference type="Proteomes" id="UP000183868">
    <property type="component" value="Chromosome"/>
</dbReference>
<dbReference type="PANTHER" id="PTHR11735:SF11">
    <property type="entry name" value="TRNA THREONYLCARBAMOYLADENOSINE BIOSYNTHESIS PROTEIN TSAB"/>
    <property type="match status" value="1"/>
</dbReference>
<dbReference type="RefSeq" id="WP_006927381.1">
    <property type="nucleotide sequence ID" value="NZ_CM001402.1"/>
</dbReference>
<dbReference type="GO" id="GO:0002949">
    <property type="term" value="P:tRNA threonylcarbamoyladenosine modification"/>
    <property type="evidence" value="ECO:0007669"/>
    <property type="project" value="InterPro"/>
</dbReference>
<dbReference type="EMBL" id="CP018099">
    <property type="protein sequence ID" value="APF16952.1"/>
    <property type="molecule type" value="Genomic_DNA"/>
</dbReference>
<dbReference type="OrthoDB" id="9784166at2"/>
<evidence type="ECO:0000313" key="3">
    <source>
        <dbReference type="EMBL" id="EHO40407.1"/>
    </source>
</evidence>
<dbReference type="InterPro" id="IPR043129">
    <property type="entry name" value="ATPase_NBD"/>
</dbReference>
<gene>
    <name evidence="2" type="ORF">Cabys_201</name>
    <name evidence="3" type="ORF">Calab_0768</name>
</gene>
<dbReference type="NCBIfam" id="TIGR03725">
    <property type="entry name" value="T6A_YeaZ"/>
    <property type="match status" value="1"/>
</dbReference>
<reference evidence="2 5" key="2">
    <citation type="submission" date="2016-11" db="EMBL/GenBank/DDBJ databases">
        <title>Genomic analysis of Caldithrix abyssi and proposal of a novel bacterial phylum Caldithrichaeota.</title>
        <authorList>
            <person name="Kublanov I."/>
            <person name="Sigalova O."/>
            <person name="Gavrilov S."/>
            <person name="Lebedinsky A."/>
            <person name="Ivanova N."/>
            <person name="Daum C."/>
            <person name="Reddy T."/>
            <person name="Klenk H.P."/>
            <person name="Goker M."/>
            <person name="Reva O."/>
            <person name="Miroshnichenko M."/>
            <person name="Kyprides N."/>
            <person name="Woyke T."/>
            <person name="Gelfand M."/>
        </authorList>
    </citation>
    <scope>NUCLEOTIDE SEQUENCE [LARGE SCALE GENOMIC DNA]</scope>
    <source>
        <strain evidence="2 5">LF13</strain>
    </source>
</reference>
<dbReference type="GO" id="GO:0005829">
    <property type="term" value="C:cytosol"/>
    <property type="evidence" value="ECO:0007669"/>
    <property type="project" value="TreeGrafter"/>
</dbReference>
<feature type="domain" description="Gcp-like" evidence="1">
    <location>
        <begin position="45"/>
        <end position="135"/>
    </location>
</feature>
<dbReference type="InterPro" id="IPR000905">
    <property type="entry name" value="Gcp-like_dom"/>
</dbReference>
<name>H1XTH4_CALAY</name>
<proteinExistence type="predicted"/>
<dbReference type="Proteomes" id="UP000004671">
    <property type="component" value="Chromosome"/>
</dbReference>
<organism evidence="3 4">
    <name type="scientific">Caldithrix abyssi DSM 13497</name>
    <dbReference type="NCBI Taxonomy" id="880073"/>
    <lineage>
        <taxon>Bacteria</taxon>
        <taxon>Pseudomonadati</taxon>
        <taxon>Calditrichota</taxon>
        <taxon>Calditrichia</taxon>
        <taxon>Calditrichales</taxon>
        <taxon>Calditrichaceae</taxon>
        <taxon>Caldithrix</taxon>
    </lineage>
</organism>
<dbReference type="PaxDb" id="880073-Calab_0768"/>
<dbReference type="HOGENOM" id="CLU_064886_0_0_0"/>
<evidence type="ECO:0000259" key="1">
    <source>
        <dbReference type="Pfam" id="PF00814"/>
    </source>
</evidence>
<dbReference type="AlphaFoldDB" id="H1XTH4"/>
<dbReference type="Gene3D" id="3.30.420.40">
    <property type="match status" value="2"/>
</dbReference>
<evidence type="ECO:0000313" key="4">
    <source>
        <dbReference type="Proteomes" id="UP000004671"/>
    </source>
</evidence>
<dbReference type="KEGG" id="caby:Cabys_201"/>
<dbReference type="SUPFAM" id="SSF53067">
    <property type="entry name" value="Actin-like ATPase domain"/>
    <property type="match status" value="1"/>
</dbReference>
<evidence type="ECO:0000313" key="5">
    <source>
        <dbReference type="Proteomes" id="UP000183868"/>
    </source>
</evidence>
<dbReference type="eggNOG" id="COG1214">
    <property type="taxonomic scope" value="Bacteria"/>
</dbReference>
<dbReference type="PANTHER" id="PTHR11735">
    <property type="entry name" value="TRNA N6-ADENOSINE THREONYLCARBAMOYLTRANSFERASE"/>
    <property type="match status" value="1"/>
</dbReference>
<dbReference type="CDD" id="cd24032">
    <property type="entry name" value="ASKHA_NBD_TsaB"/>
    <property type="match status" value="1"/>
</dbReference>
<dbReference type="STRING" id="880073.Cabys_201"/>
<evidence type="ECO:0000313" key="2">
    <source>
        <dbReference type="EMBL" id="APF16952.1"/>
    </source>
</evidence>
<dbReference type="InterPro" id="IPR022496">
    <property type="entry name" value="T6A_TsaB"/>
</dbReference>
<reference evidence="3 4" key="1">
    <citation type="submission" date="2011-09" db="EMBL/GenBank/DDBJ databases">
        <title>The permanent draft genome of Caldithrix abyssi DSM 13497.</title>
        <authorList>
            <consortium name="US DOE Joint Genome Institute (JGI-PGF)"/>
            <person name="Lucas S."/>
            <person name="Han J."/>
            <person name="Lapidus A."/>
            <person name="Bruce D."/>
            <person name="Goodwin L."/>
            <person name="Pitluck S."/>
            <person name="Peters L."/>
            <person name="Kyrpides N."/>
            <person name="Mavromatis K."/>
            <person name="Ivanova N."/>
            <person name="Mikhailova N."/>
            <person name="Chertkov O."/>
            <person name="Detter J.C."/>
            <person name="Tapia R."/>
            <person name="Han C."/>
            <person name="Land M."/>
            <person name="Hauser L."/>
            <person name="Markowitz V."/>
            <person name="Cheng J.-F."/>
            <person name="Hugenholtz P."/>
            <person name="Woyke T."/>
            <person name="Wu D."/>
            <person name="Spring S."/>
            <person name="Brambilla E."/>
            <person name="Klenk H.-P."/>
            <person name="Eisen J.A."/>
        </authorList>
    </citation>
    <scope>NUCLEOTIDE SEQUENCE [LARGE SCALE GENOMIC DNA]</scope>
    <source>
        <strain evidence="3 4">DSM 13497</strain>
    </source>
</reference>
<dbReference type="EMBL" id="CM001402">
    <property type="protein sequence ID" value="EHO40407.1"/>
    <property type="molecule type" value="Genomic_DNA"/>
</dbReference>
<dbReference type="InParanoid" id="H1XTH4"/>
<protein>
    <submittedName>
        <fullName evidence="3">Universal protein YeaZ</fullName>
    </submittedName>
    <submittedName>
        <fullName evidence="2">tRNA threonylcarbamoyladenosine biosynthesis protein TsaB</fullName>
    </submittedName>
</protein>
<keyword evidence="4" id="KW-1185">Reference proteome</keyword>
<dbReference type="FunCoup" id="H1XTH4">
    <property type="interactions" value="360"/>
</dbReference>
<dbReference type="Pfam" id="PF00814">
    <property type="entry name" value="TsaD"/>
    <property type="match status" value="1"/>
</dbReference>
<sequence>MILAIETSDIVCSVALWDAEKKQTILESNLELPMQHATLLASVVENALRFVEQTISENLGFEKKIELVAVSVGPGSFTGLRIGLSFAQGFCFANRLPIVGISNHQVLAKQVRRPREQLYTMIDARREEVYLAKLEFSPEGYPEIVEHDIVLRQRLPEVLQSGAVLVKPFFHELDAEILQKLKLKGVTVHYKGEYLARLIANLGHAKFKKYGADDLKKIEPLYIRPFAGVQ</sequence>